<proteinExistence type="predicted"/>
<protein>
    <submittedName>
        <fullName evidence="2">Tail protein</fullName>
    </submittedName>
</protein>
<evidence type="ECO:0000313" key="2">
    <source>
        <dbReference type="EMBL" id="DAE24775.1"/>
    </source>
</evidence>
<dbReference type="EMBL" id="BK015784">
    <property type="protein sequence ID" value="DAE24775.1"/>
    <property type="molecule type" value="Genomic_DNA"/>
</dbReference>
<accession>A0A8S5QZU1</accession>
<evidence type="ECO:0000256" key="1">
    <source>
        <dbReference type="SAM" id="MobiDB-lite"/>
    </source>
</evidence>
<dbReference type="Pfam" id="PF05954">
    <property type="entry name" value="Phage_GPD"/>
    <property type="match status" value="1"/>
</dbReference>
<reference evidence="2" key="1">
    <citation type="journal article" date="2021" name="Proc. Natl. Acad. Sci. U.S.A.">
        <title>A Catalog of Tens of Thousands of Viruses from Human Metagenomes Reveals Hidden Associations with Chronic Diseases.</title>
        <authorList>
            <person name="Tisza M.J."/>
            <person name="Buck C.B."/>
        </authorList>
    </citation>
    <scope>NUCLEOTIDE SEQUENCE</scope>
    <source>
        <strain evidence="2">CteBs22</strain>
    </source>
</reference>
<dbReference type="SUPFAM" id="SSF69279">
    <property type="entry name" value="Phage tail proteins"/>
    <property type="match status" value="1"/>
</dbReference>
<dbReference type="Gene3D" id="3.55.50.10">
    <property type="entry name" value="Baseplate protein-like domains"/>
    <property type="match status" value="1"/>
</dbReference>
<sequence length="373" mass="41736">MPNPLQTKLRLLFTAAGQDVSQSVLPDLLSFTFSDKETGEADELRLTLKDETGKWAATWKPDGGEVVDAYLSTGADELHCGRFYVDSMSVSGAPRTFEMQAVSTPLNQPIRRKAITKAWESRTLRGIAEEIAAENGLQLFFDVEEDPQYDRRDQKEESNLAFLQRLCEDEGFSIKVTDQKIVIFDQRSYETKEPIKTITLGVSDVLSWSFSSQQSETYRTCVVAWRDMKKKSKDSAGGYDFSKTPEKPGTVDEELEKLRTPDYRAQKNPAVNYFSYTDPTVDASGQEYRVRKRVTSKAEAERLAKATLRKVNLRRVTGSLTVIGDPSLLAGCVIACEGFGSFDGNFIIESSSHDVGGGGYTTSLQLRRVNREY</sequence>
<name>A0A8S5QZU1_9CAUD</name>
<organism evidence="2">
    <name type="scientific">Myoviridae sp. cteBs22</name>
    <dbReference type="NCBI Taxonomy" id="2826675"/>
    <lineage>
        <taxon>Viruses</taxon>
        <taxon>Duplodnaviria</taxon>
        <taxon>Heunggongvirae</taxon>
        <taxon>Uroviricota</taxon>
        <taxon>Caudoviricetes</taxon>
    </lineage>
</organism>
<feature type="region of interest" description="Disordered" evidence="1">
    <location>
        <begin position="232"/>
        <end position="251"/>
    </location>
</feature>